<dbReference type="EMBL" id="JAPDHW010000001">
    <property type="protein sequence ID" value="MCW3167313.1"/>
    <property type="molecule type" value="Genomic_DNA"/>
</dbReference>
<keyword evidence="1" id="KW-0732">Signal</keyword>
<reference evidence="2" key="1">
    <citation type="submission" date="2022-10" db="EMBL/GenBank/DDBJ databases">
        <title>Chryseobacterium babae sp. nov. isolated from the gut of the beetle Oryctes rhinoceros, and Chryseobacterium kimseyorum sp. nov., isolated from a stick insect rearing cage.</title>
        <authorList>
            <person name="Shelomi M."/>
            <person name="Han C.-J."/>
            <person name="Chen W.-M."/>
            <person name="Chen H.-K."/>
            <person name="Liaw S.-J."/>
            <person name="Muhle E."/>
            <person name="Clermont D."/>
        </authorList>
    </citation>
    <scope>NUCLEOTIDE SEQUENCE</scope>
    <source>
        <strain evidence="2">09-1422</strain>
    </source>
</reference>
<evidence type="ECO:0008006" key="4">
    <source>
        <dbReference type="Google" id="ProtNLM"/>
    </source>
</evidence>
<name>A0ABT3HU36_9FLAO</name>
<comment type="caution">
    <text evidence="2">The sequence shown here is derived from an EMBL/GenBank/DDBJ whole genome shotgun (WGS) entry which is preliminary data.</text>
</comment>
<dbReference type="RefSeq" id="WP_264748594.1">
    <property type="nucleotide sequence ID" value="NZ_JAPDHW010000001.1"/>
</dbReference>
<protein>
    <recommendedName>
        <fullName evidence="4">DUF4488 domain-containing protein</fullName>
    </recommendedName>
</protein>
<dbReference type="Proteomes" id="UP001163731">
    <property type="component" value="Unassembled WGS sequence"/>
</dbReference>
<evidence type="ECO:0000313" key="3">
    <source>
        <dbReference type="Proteomes" id="UP001163731"/>
    </source>
</evidence>
<feature type="chain" id="PRO_5045760287" description="DUF4488 domain-containing protein" evidence="1">
    <location>
        <begin position="19"/>
        <end position="123"/>
    </location>
</feature>
<evidence type="ECO:0000313" key="2">
    <source>
        <dbReference type="EMBL" id="MCW3167313.1"/>
    </source>
</evidence>
<keyword evidence="3" id="KW-1185">Reference proteome</keyword>
<accession>A0ABT3HU36</accession>
<organism evidence="2 3">
    <name type="scientific">Chryseobacterium kimseyorum</name>
    <dbReference type="NCBI Taxonomy" id="2984028"/>
    <lineage>
        <taxon>Bacteria</taxon>
        <taxon>Pseudomonadati</taxon>
        <taxon>Bacteroidota</taxon>
        <taxon>Flavobacteriia</taxon>
        <taxon>Flavobacteriales</taxon>
        <taxon>Weeksellaceae</taxon>
        <taxon>Chryseobacterium group</taxon>
        <taxon>Chryseobacterium</taxon>
    </lineage>
</organism>
<feature type="signal peptide" evidence="1">
    <location>
        <begin position="1"/>
        <end position="18"/>
    </location>
</feature>
<evidence type="ECO:0000256" key="1">
    <source>
        <dbReference type="SAM" id="SignalP"/>
    </source>
</evidence>
<gene>
    <name evidence="2" type="ORF">OMO38_02115</name>
</gene>
<sequence>MKTYLTLALLLMSTFIFAQSEKFKKIETTLNEQLQGSYMLRGIYDPPSYSFVSLKIAENGDITVTGDEKPFSETYSIKNASISSDRMKVRIYQGEPRVNITFYVKSEQELLKSFLELQKLLNK</sequence>
<proteinExistence type="predicted"/>